<reference evidence="1" key="1">
    <citation type="submission" date="2015-12" db="EMBL/GenBank/DDBJ databases">
        <title>Gene expression during late stages of embryo sac development: a critical building block for successful pollen-pistil interactions.</title>
        <authorList>
            <person name="Liu Y."/>
            <person name="Joly V."/>
            <person name="Sabar M."/>
            <person name="Matton D.P."/>
        </authorList>
    </citation>
    <scope>NUCLEOTIDE SEQUENCE</scope>
</reference>
<sequence>MLACGLATHFVSSDVYYLYLQHVMPIYNYRKSIRFPLLICVNWSICYRNGNTDVAPFTCKN</sequence>
<evidence type="ECO:0000313" key="1">
    <source>
        <dbReference type="EMBL" id="JAP19005.1"/>
    </source>
</evidence>
<name>A0A0V0HFG1_SOLCH</name>
<protein>
    <submittedName>
        <fullName evidence="1">Putative ovule protein</fullName>
    </submittedName>
</protein>
<dbReference type="EMBL" id="GEDG01020577">
    <property type="protein sequence ID" value="JAP19005.1"/>
    <property type="molecule type" value="Transcribed_RNA"/>
</dbReference>
<accession>A0A0V0HFG1</accession>
<proteinExistence type="predicted"/>
<dbReference type="AlphaFoldDB" id="A0A0V0HFG1"/>
<organism evidence="1">
    <name type="scientific">Solanum chacoense</name>
    <name type="common">Chaco potato</name>
    <dbReference type="NCBI Taxonomy" id="4108"/>
    <lineage>
        <taxon>Eukaryota</taxon>
        <taxon>Viridiplantae</taxon>
        <taxon>Streptophyta</taxon>
        <taxon>Embryophyta</taxon>
        <taxon>Tracheophyta</taxon>
        <taxon>Spermatophyta</taxon>
        <taxon>Magnoliopsida</taxon>
        <taxon>eudicotyledons</taxon>
        <taxon>Gunneridae</taxon>
        <taxon>Pentapetalae</taxon>
        <taxon>asterids</taxon>
        <taxon>lamiids</taxon>
        <taxon>Solanales</taxon>
        <taxon>Solanaceae</taxon>
        <taxon>Solanoideae</taxon>
        <taxon>Solaneae</taxon>
        <taxon>Solanum</taxon>
    </lineage>
</organism>